<name>A0A8S0T4N1_OLEEU</name>
<dbReference type="EMBL" id="CACTIH010005621">
    <property type="protein sequence ID" value="CAA2999216.1"/>
    <property type="molecule type" value="Genomic_DNA"/>
</dbReference>
<protein>
    <submittedName>
        <fullName evidence="2">Uncharacterized protein</fullName>
    </submittedName>
</protein>
<dbReference type="Proteomes" id="UP000594638">
    <property type="component" value="Unassembled WGS sequence"/>
</dbReference>
<feature type="compositionally biased region" description="Basic and acidic residues" evidence="1">
    <location>
        <begin position="195"/>
        <end position="210"/>
    </location>
</feature>
<feature type="region of interest" description="Disordered" evidence="1">
    <location>
        <begin position="187"/>
        <end position="210"/>
    </location>
</feature>
<dbReference type="OrthoDB" id="1721933at2759"/>
<feature type="compositionally biased region" description="Basic and acidic residues" evidence="1">
    <location>
        <begin position="16"/>
        <end position="25"/>
    </location>
</feature>
<accession>A0A8S0T4N1</accession>
<feature type="compositionally biased region" description="Pro residues" evidence="1">
    <location>
        <begin position="95"/>
        <end position="116"/>
    </location>
</feature>
<comment type="caution">
    <text evidence="2">The sequence shown here is derived from an EMBL/GenBank/DDBJ whole genome shotgun (WGS) entry which is preliminary data.</text>
</comment>
<reference evidence="2 3" key="1">
    <citation type="submission" date="2019-12" db="EMBL/GenBank/DDBJ databases">
        <authorList>
            <person name="Alioto T."/>
            <person name="Alioto T."/>
            <person name="Gomez Garrido J."/>
        </authorList>
    </citation>
    <scope>NUCLEOTIDE SEQUENCE [LARGE SCALE GENOMIC DNA]</scope>
</reference>
<evidence type="ECO:0000313" key="2">
    <source>
        <dbReference type="EMBL" id="CAA2999216.1"/>
    </source>
</evidence>
<dbReference type="AlphaFoldDB" id="A0A8S0T4N1"/>
<feature type="region of interest" description="Disordered" evidence="1">
    <location>
        <begin position="87"/>
        <end position="116"/>
    </location>
</feature>
<keyword evidence="3" id="KW-1185">Reference proteome</keyword>
<evidence type="ECO:0000256" key="1">
    <source>
        <dbReference type="SAM" id="MobiDB-lite"/>
    </source>
</evidence>
<dbReference type="Gramene" id="OE9A009724T1">
    <property type="protein sequence ID" value="OE9A009724C1"/>
    <property type="gene ID" value="OE9A009724"/>
</dbReference>
<organism evidence="2 3">
    <name type="scientific">Olea europaea subsp. europaea</name>
    <dbReference type="NCBI Taxonomy" id="158383"/>
    <lineage>
        <taxon>Eukaryota</taxon>
        <taxon>Viridiplantae</taxon>
        <taxon>Streptophyta</taxon>
        <taxon>Embryophyta</taxon>
        <taxon>Tracheophyta</taxon>
        <taxon>Spermatophyta</taxon>
        <taxon>Magnoliopsida</taxon>
        <taxon>eudicotyledons</taxon>
        <taxon>Gunneridae</taxon>
        <taxon>Pentapetalae</taxon>
        <taxon>asterids</taxon>
        <taxon>lamiids</taxon>
        <taxon>Lamiales</taxon>
        <taxon>Oleaceae</taxon>
        <taxon>Oleeae</taxon>
        <taxon>Olea</taxon>
    </lineage>
</organism>
<proteinExistence type="predicted"/>
<evidence type="ECO:0000313" key="3">
    <source>
        <dbReference type="Proteomes" id="UP000594638"/>
    </source>
</evidence>
<feature type="region of interest" description="Disordered" evidence="1">
    <location>
        <begin position="1"/>
        <end position="40"/>
    </location>
</feature>
<sequence length="210" mass="22896">MRSEGNPLDLNNLPEDYIKDGKQILDDSSSSSERETETLNKARHLVFTSDLSPGAHQPGYLSSGQPILHENIMGDPTMPFRSIYPTRMFSGSSPPFQPPPQGLSPLPPPPPPGMPLPPPQPYLYTSSSRIGSIPTQYHGQFVNDYFVAGHVHPGNSRYSHSKSSYSSAPQDTNFTCLGTPVGHGLPCSRGQDGVDDVRDKSQHNQEEGLD</sequence>
<gene>
    <name evidence="2" type="ORF">OLEA9_A009724</name>
</gene>